<dbReference type="GO" id="GO:0098552">
    <property type="term" value="C:side of membrane"/>
    <property type="evidence" value="ECO:0007669"/>
    <property type="project" value="UniProtKB-KW"/>
</dbReference>
<evidence type="ECO:0000256" key="4">
    <source>
        <dbReference type="ARBA" id="ARBA00022737"/>
    </source>
</evidence>
<evidence type="ECO:0000256" key="6">
    <source>
        <dbReference type="ARBA" id="ARBA00023157"/>
    </source>
</evidence>
<dbReference type="EMBL" id="JAOPHQ010000002">
    <property type="protein sequence ID" value="KAK0156558.1"/>
    <property type="molecule type" value="Genomic_DNA"/>
</dbReference>
<dbReference type="InterPro" id="IPR013783">
    <property type="entry name" value="Ig-like_fold"/>
</dbReference>
<dbReference type="Gene3D" id="2.60.40.10">
    <property type="entry name" value="Immunoglobulins"/>
    <property type="match status" value="1"/>
</dbReference>
<keyword evidence="7" id="KW-0325">Glycoprotein</keyword>
<evidence type="ECO:0000313" key="11">
    <source>
        <dbReference type="Proteomes" id="UP001174136"/>
    </source>
</evidence>
<evidence type="ECO:0000259" key="9">
    <source>
        <dbReference type="Pfam" id="PF07679"/>
    </source>
</evidence>
<keyword evidence="5" id="KW-0472">Membrane</keyword>
<keyword evidence="6" id="KW-1015">Disulfide bond</keyword>
<sequence length="176" mass="19188">MTIEMRRFRVRGVRKFVMDGEHLELRAITKEQSGSYECIASNDISTPDTGTVQTLLPSPVLGVQVRLSDRRVFSNAKPPLFQDQISSGTRKTAGELFNGLNGVKIENQGKISMLVFFNVSEEDYGNYTCVAMNKMGVTNASIILYGPGAMHDVNGAALSPYCAQSLASDGHLIVLP</sequence>
<organism evidence="10 11">
    <name type="scientific">Merluccius polli</name>
    <name type="common">Benguela hake</name>
    <name type="synonym">Merluccius cadenati</name>
    <dbReference type="NCBI Taxonomy" id="89951"/>
    <lineage>
        <taxon>Eukaryota</taxon>
        <taxon>Metazoa</taxon>
        <taxon>Chordata</taxon>
        <taxon>Craniata</taxon>
        <taxon>Vertebrata</taxon>
        <taxon>Euteleostomi</taxon>
        <taxon>Actinopterygii</taxon>
        <taxon>Neopterygii</taxon>
        <taxon>Teleostei</taxon>
        <taxon>Neoteleostei</taxon>
        <taxon>Acanthomorphata</taxon>
        <taxon>Zeiogadaria</taxon>
        <taxon>Gadariae</taxon>
        <taxon>Gadiformes</taxon>
        <taxon>Gadoidei</taxon>
        <taxon>Merlucciidae</taxon>
        <taxon>Merluccius</taxon>
    </lineage>
</organism>
<dbReference type="AlphaFoldDB" id="A0AA47PDC7"/>
<reference evidence="10" key="1">
    <citation type="journal article" date="2023" name="Front. Mar. Sci.">
        <title>A new Merluccius polli reference genome to investigate the effects of global change in West African waters.</title>
        <authorList>
            <person name="Mateo J.L."/>
            <person name="Blanco-Fernandez C."/>
            <person name="Garcia-Vazquez E."/>
            <person name="Machado-Schiaffino G."/>
        </authorList>
    </citation>
    <scope>NUCLEOTIDE SEQUENCE</scope>
    <source>
        <strain evidence="10">C29</strain>
        <tissue evidence="10">Fin</tissue>
    </source>
</reference>
<name>A0AA47PDC7_MERPO</name>
<comment type="subcellular location">
    <subcellularLocation>
        <location evidence="1">Cell membrane</location>
    </subcellularLocation>
</comment>
<dbReference type="PANTHER" id="PTHR42757">
    <property type="entry name" value="IGLON FAMILY OF IMMUNOGLOBULIN SUPERFAMILY-RELATED"/>
    <property type="match status" value="1"/>
</dbReference>
<comment type="caution">
    <text evidence="10">The sequence shown here is derived from an EMBL/GenBank/DDBJ whole genome shotgun (WGS) entry which is preliminary data.</text>
</comment>
<evidence type="ECO:0000256" key="8">
    <source>
        <dbReference type="ARBA" id="ARBA00023288"/>
    </source>
</evidence>
<accession>A0AA47PDC7</accession>
<dbReference type="SUPFAM" id="SSF48726">
    <property type="entry name" value="Immunoglobulin"/>
    <property type="match status" value="1"/>
</dbReference>
<evidence type="ECO:0000256" key="3">
    <source>
        <dbReference type="ARBA" id="ARBA00022729"/>
    </source>
</evidence>
<evidence type="ECO:0000313" key="10">
    <source>
        <dbReference type="EMBL" id="KAK0156558.1"/>
    </source>
</evidence>
<dbReference type="InterPro" id="IPR036179">
    <property type="entry name" value="Ig-like_dom_sf"/>
</dbReference>
<evidence type="ECO:0000256" key="7">
    <source>
        <dbReference type="ARBA" id="ARBA00023180"/>
    </source>
</evidence>
<keyword evidence="2" id="KW-1003">Cell membrane</keyword>
<protein>
    <submittedName>
        <fullName evidence="10">Opioid-binding protein/cell adhesion molecule</fullName>
    </submittedName>
</protein>
<keyword evidence="4" id="KW-0677">Repeat</keyword>
<dbReference type="Pfam" id="PF07679">
    <property type="entry name" value="I-set"/>
    <property type="match status" value="1"/>
</dbReference>
<dbReference type="InterPro" id="IPR013098">
    <property type="entry name" value="Ig_I-set"/>
</dbReference>
<dbReference type="GO" id="GO:0005886">
    <property type="term" value="C:plasma membrane"/>
    <property type="evidence" value="ECO:0007669"/>
    <property type="project" value="UniProtKB-SubCell"/>
</dbReference>
<gene>
    <name evidence="10" type="primary">OPCML_1</name>
    <name evidence="10" type="ORF">N1851_000136</name>
</gene>
<dbReference type="PANTHER" id="PTHR42757:SF9">
    <property type="entry name" value="NEUROTRIMIN"/>
    <property type="match status" value="1"/>
</dbReference>
<keyword evidence="3" id="KW-0732">Signal</keyword>
<keyword evidence="11" id="KW-1185">Reference proteome</keyword>
<proteinExistence type="predicted"/>
<dbReference type="GO" id="GO:0007155">
    <property type="term" value="P:cell adhesion"/>
    <property type="evidence" value="ECO:0007669"/>
    <property type="project" value="UniProtKB-KW"/>
</dbReference>
<dbReference type="InterPro" id="IPR050876">
    <property type="entry name" value="IgLON_domain"/>
</dbReference>
<evidence type="ECO:0000256" key="5">
    <source>
        <dbReference type="ARBA" id="ARBA00023136"/>
    </source>
</evidence>
<evidence type="ECO:0000256" key="1">
    <source>
        <dbReference type="ARBA" id="ARBA00004236"/>
    </source>
</evidence>
<feature type="domain" description="Immunoglobulin I-set" evidence="9">
    <location>
        <begin position="101"/>
        <end position="143"/>
    </location>
</feature>
<evidence type="ECO:0000256" key="2">
    <source>
        <dbReference type="ARBA" id="ARBA00022475"/>
    </source>
</evidence>
<keyword evidence="8" id="KW-0449">Lipoprotein</keyword>
<dbReference type="Proteomes" id="UP001174136">
    <property type="component" value="Unassembled WGS sequence"/>
</dbReference>